<evidence type="ECO:0000256" key="11">
    <source>
        <dbReference type="ARBA" id="ARBA00022840"/>
    </source>
</evidence>
<evidence type="ECO:0000256" key="13">
    <source>
        <dbReference type="ARBA" id="ARBA00022884"/>
    </source>
</evidence>
<evidence type="ECO:0000259" key="19">
    <source>
        <dbReference type="PROSITE" id="PS50102"/>
    </source>
</evidence>
<dbReference type="InterPro" id="IPR011068">
    <property type="entry name" value="NuclTrfase_I-like_C"/>
</dbReference>
<evidence type="ECO:0000256" key="15">
    <source>
        <dbReference type="ARBA" id="ARBA00048830"/>
    </source>
</evidence>
<dbReference type="FunFam" id="3.30.70.330:FF:000287">
    <property type="entry name" value="Peptidyl-prolyl cis-trans isomerase"/>
    <property type="match status" value="1"/>
</dbReference>
<dbReference type="GO" id="GO:0003755">
    <property type="term" value="F:peptidyl-prolyl cis-trans isomerase activity"/>
    <property type="evidence" value="ECO:0007669"/>
    <property type="project" value="InterPro"/>
</dbReference>
<evidence type="ECO:0000256" key="17">
    <source>
        <dbReference type="SAM" id="MobiDB-lite"/>
    </source>
</evidence>
<dbReference type="Gene3D" id="3.30.70.330">
    <property type="match status" value="1"/>
</dbReference>
<dbReference type="FunFam" id="1.10.1410.10:FF:000001">
    <property type="entry name" value="Putative poly(A) polymerase gamma"/>
    <property type="match status" value="1"/>
</dbReference>
<dbReference type="Pfam" id="PF00076">
    <property type="entry name" value="RRM_1"/>
    <property type="match status" value="1"/>
</dbReference>
<feature type="domain" description="RRM" evidence="19">
    <location>
        <begin position="801"/>
        <end position="879"/>
    </location>
</feature>
<dbReference type="InterPro" id="IPR029000">
    <property type="entry name" value="Cyclophilin-like_dom_sf"/>
</dbReference>
<evidence type="ECO:0000256" key="1">
    <source>
        <dbReference type="ARBA" id="ARBA00001936"/>
    </source>
</evidence>
<dbReference type="SMART" id="SM00361">
    <property type="entry name" value="RRM_1"/>
    <property type="match status" value="1"/>
</dbReference>
<evidence type="ECO:0000256" key="8">
    <source>
        <dbReference type="ARBA" id="ARBA00022679"/>
    </source>
</evidence>
<dbReference type="PRINTS" id="PR00153">
    <property type="entry name" value="CSAPPISMRASE"/>
</dbReference>
<dbReference type="GO" id="GO:0003723">
    <property type="term" value="F:RNA binding"/>
    <property type="evidence" value="ECO:0007669"/>
    <property type="project" value="UniProtKB-UniRule"/>
</dbReference>
<evidence type="ECO:0000256" key="7">
    <source>
        <dbReference type="ARBA" id="ARBA00022664"/>
    </source>
</evidence>
<sequence length="925" mass="105329">MSTLVTIRSTATSTTSMNSNNGNINIDSQATVRSYGITKPILMKGPDPSDILATESLEETLRSYDYFESDAELAHRVDVMAKLNALVRKWIRDISLTKNLPLETVDTVGGRVHTFGSYRLGVHSKGGDIDTLLIAPRHIDRTDFFSTFVDFLRHQPEVCDLRAIEEAFVPVIKFTFDGIELDMLFARLALTTIPDTLDLKDDKILLNLDQRCVRSLNGCRVTDEILDLVPNRETFKSTLRAIKLWAKKCGLYSNALGFFGGVTWAMLVARICQLYPNAVAATLVHKFFLVYSNWEWPTPVILKPVNDAHYGFNVWDPMTNPFDRHHLMPVITPAYPQQNSTHNVTQSTQKIIVEEIKRSLDTVSNIIGSKTEWKQLFTGIAFFNRYKHYIILLLSASDQNQFLEWSGLVESKIRFLIGNLEKNLYIDIAHVSPDKYTPNESVFENQQQPSRTLTETNGHRSPETSSTNVAQLLTTPPSNTINSPTTFSGMWVVGLQFKNVNKVQLDLTDEIRIFLNLVYKASATCNMNRDNINLDARYMRRRDILAILPKDITGVTNQSPRLSKTNPADEQPEINTRSSLKRSQLNSTSSDAVKYYNFCLFHSIQTNFIAQTGDPTATGRGGESIYRELYGEQAKYFDMEKKPYIKHRKRGAVSMVNNSNNQHGSQFFLTLSSNLDSLDGIHTVFGEVVDGWDVLDKINIAVVDRDYRPYHDLRIIHTVILSNPFKIPSSLDIPERSPSPTIERVKSSMIAFDEMFDEDRIEGKTDDEIKDYIEEKEAQARAQILELIGDLPEADMKPPENVLFVCKLNQVTTDEDLETIFSRFGEITSCDIVRDKKTGDSLCYAFIEYENEEDAEQAYFKMDNVLIDDRRIHVDFSQSVAKAKWDYYKKQRRLKVNRPQRSPPPPPLPRPSSSSASSKKFKSRR</sequence>
<evidence type="ECO:0000256" key="3">
    <source>
        <dbReference type="ARBA" id="ARBA00002388"/>
    </source>
</evidence>
<dbReference type="SUPFAM" id="SSF54928">
    <property type="entry name" value="RNA-binding domain, RBD"/>
    <property type="match status" value="1"/>
</dbReference>
<dbReference type="CDD" id="cd05402">
    <property type="entry name" value="NT_PAP_TUTase"/>
    <property type="match status" value="1"/>
</dbReference>
<feature type="region of interest" description="Disordered" evidence="17">
    <location>
        <begin position="891"/>
        <end position="925"/>
    </location>
</feature>
<comment type="caution">
    <text evidence="20">The sequence shown here is derived from an EMBL/GenBank/DDBJ whole genome shotgun (WGS) entry which is preliminary data.</text>
</comment>
<dbReference type="GO" id="GO:1990817">
    <property type="term" value="F:poly(A) RNA polymerase activity"/>
    <property type="evidence" value="ECO:0007669"/>
    <property type="project" value="UniProtKB-EC"/>
</dbReference>
<dbReference type="PANTHER" id="PTHR10682:SF10">
    <property type="entry name" value="POLYNUCLEOTIDE ADENYLYLTRANSFERASE"/>
    <property type="match status" value="1"/>
</dbReference>
<feature type="region of interest" description="Disordered" evidence="17">
    <location>
        <begin position="437"/>
        <end position="478"/>
    </location>
</feature>
<dbReference type="Proteomes" id="UP000663825">
    <property type="component" value="Unassembled WGS sequence"/>
</dbReference>
<dbReference type="InterPro" id="IPR012677">
    <property type="entry name" value="Nucleotide-bd_a/b_plait_sf"/>
</dbReference>
<reference evidence="20" key="1">
    <citation type="submission" date="2021-02" db="EMBL/GenBank/DDBJ databases">
        <authorList>
            <person name="Nowell W R."/>
        </authorList>
    </citation>
    <scope>NUCLEOTIDE SEQUENCE</scope>
</reference>
<dbReference type="InterPro" id="IPR000504">
    <property type="entry name" value="RRM_dom"/>
</dbReference>
<evidence type="ECO:0000256" key="6">
    <source>
        <dbReference type="ARBA" id="ARBA00012388"/>
    </source>
</evidence>
<evidence type="ECO:0000256" key="14">
    <source>
        <dbReference type="ARBA" id="ARBA00023242"/>
    </source>
</evidence>
<dbReference type="InterPro" id="IPR048840">
    <property type="entry name" value="PolA_pol_NTPase"/>
</dbReference>
<dbReference type="InterPro" id="IPR002130">
    <property type="entry name" value="Cyclophilin-type_PPIase_dom"/>
</dbReference>
<keyword evidence="14" id="KW-0539">Nucleus</keyword>
<comment type="catalytic activity">
    <reaction evidence="15">
        <text>RNA(n) + ATP = RNA(n)-3'-adenine ribonucleotide + diphosphate</text>
        <dbReference type="Rhea" id="RHEA:11332"/>
        <dbReference type="Rhea" id="RHEA-COMP:14527"/>
        <dbReference type="Rhea" id="RHEA-COMP:17347"/>
        <dbReference type="ChEBI" id="CHEBI:30616"/>
        <dbReference type="ChEBI" id="CHEBI:33019"/>
        <dbReference type="ChEBI" id="CHEBI:140395"/>
        <dbReference type="ChEBI" id="CHEBI:173115"/>
        <dbReference type="EC" id="2.7.7.19"/>
    </reaction>
</comment>
<dbReference type="Pfam" id="PF00160">
    <property type="entry name" value="Pro_isomerase"/>
    <property type="match status" value="1"/>
</dbReference>
<accession>A0A817NF97</accession>
<dbReference type="InterPro" id="IPR007010">
    <property type="entry name" value="PolA_pol_RNA-bd_dom"/>
</dbReference>
<dbReference type="SMART" id="SM00360">
    <property type="entry name" value="RRM"/>
    <property type="match status" value="1"/>
</dbReference>
<evidence type="ECO:0000256" key="9">
    <source>
        <dbReference type="ARBA" id="ARBA00022723"/>
    </source>
</evidence>
<dbReference type="Gene3D" id="2.40.100.10">
    <property type="entry name" value="Cyclophilin-like"/>
    <property type="match status" value="1"/>
</dbReference>
<proteinExistence type="inferred from homology"/>
<dbReference type="Pfam" id="PF04926">
    <property type="entry name" value="PAP_RNA-bind"/>
    <property type="match status" value="1"/>
</dbReference>
<dbReference type="Pfam" id="PF20750">
    <property type="entry name" value="PAP_NTPase"/>
    <property type="match status" value="1"/>
</dbReference>
<comment type="subcellular location">
    <subcellularLocation>
        <location evidence="4">Nucleus</location>
    </subcellularLocation>
</comment>
<evidence type="ECO:0000313" key="21">
    <source>
        <dbReference type="Proteomes" id="UP000663825"/>
    </source>
</evidence>
<dbReference type="SUPFAM" id="SSF50891">
    <property type="entry name" value="Cyclophilin-like"/>
    <property type="match status" value="1"/>
</dbReference>
<evidence type="ECO:0000256" key="5">
    <source>
        <dbReference type="ARBA" id="ARBA00010912"/>
    </source>
</evidence>
<dbReference type="SUPFAM" id="SSF81631">
    <property type="entry name" value="PAP/OAS1 substrate-binding domain"/>
    <property type="match status" value="1"/>
</dbReference>
<dbReference type="InterPro" id="IPR003954">
    <property type="entry name" value="RRM_euk-type"/>
</dbReference>
<dbReference type="GO" id="GO:0046872">
    <property type="term" value="F:metal ion binding"/>
    <property type="evidence" value="ECO:0007669"/>
    <property type="project" value="UniProtKB-KW"/>
</dbReference>
<evidence type="ECO:0000259" key="18">
    <source>
        <dbReference type="PROSITE" id="PS50072"/>
    </source>
</evidence>
<gene>
    <name evidence="20" type="ORF">TIS948_LOCUS7266</name>
</gene>
<dbReference type="Gene3D" id="3.30.460.10">
    <property type="entry name" value="Beta Polymerase, domain 2"/>
    <property type="match status" value="1"/>
</dbReference>
<protein>
    <recommendedName>
        <fullName evidence="6">polynucleotide adenylyltransferase</fullName>
        <ecNumber evidence="6">2.7.7.19</ecNumber>
    </recommendedName>
</protein>
<dbReference type="GO" id="GO:0005524">
    <property type="term" value="F:ATP binding"/>
    <property type="evidence" value="ECO:0007669"/>
    <property type="project" value="UniProtKB-KW"/>
</dbReference>
<dbReference type="Pfam" id="PF04928">
    <property type="entry name" value="PAP_central"/>
    <property type="match status" value="1"/>
</dbReference>
<keyword evidence="11" id="KW-0067">ATP-binding</keyword>
<evidence type="ECO:0000256" key="12">
    <source>
        <dbReference type="ARBA" id="ARBA00022842"/>
    </source>
</evidence>
<keyword evidence="12" id="KW-0460">Magnesium</keyword>
<dbReference type="GO" id="GO:0006397">
    <property type="term" value="P:mRNA processing"/>
    <property type="evidence" value="ECO:0007669"/>
    <property type="project" value="UniProtKB-KW"/>
</dbReference>
<dbReference type="Gene3D" id="1.10.1410.10">
    <property type="match status" value="1"/>
</dbReference>
<dbReference type="GO" id="GO:0031123">
    <property type="term" value="P:RNA 3'-end processing"/>
    <property type="evidence" value="ECO:0007669"/>
    <property type="project" value="InterPro"/>
</dbReference>
<dbReference type="InterPro" id="IPR007012">
    <property type="entry name" value="PolA_pol_cen_dom"/>
</dbReference>
<comment type="cofactor">
    <cofactor evidence="2">
        <name>Mg(2+)</name>
        <dbReference type="ChEBI" id="CHEBI:18420"/>
    </cofactor>
</comment>
<comment type="cofactor">
    <cofactor evidence="1">
        <name>Mn(2+)</name>
        <dbReference type="ChEBI" id="CHEBI:29035"/>
    </cofactor>
</comment>
<evidence type="ECO:0000256" key="10">
    <source>
        <dbReference type="ARBA" id="ARBA00022741"/>
    </source>
</evidence>
<feature type="region of interest" description="Disordered" evidence="17">
    <location>
        <begin position="556"/>
        <end position="585"/>
    </location>
</feature>
<keyword evidence="7" id="KW-0507">mRNA processing</keyword>
<dbReference type="PROSITE" id="PS50102">
    <property type="entry name" value="RRM"/>
    <property type="match status" value="1"/>
</dbReference>
<feature type="domain" description="PPIase cyclophilin-type" evidence="18">
    <location>
        <begin position="584"/>
        <end position="720"/>
    </location>
</feature>
<keyword evidence="10" id="KW-0547">Nucleotide-binding</keyword>
<dbReference type="PROSITE" id="PS50072">
    <property type="entry name" value="CSA_PPIASE_2"/>
    <property type="match status" value="1"/>
</dbReference>
<name>A0A817NF97_9BILA</name>
<dbReference type="CDD" id="cd12235">
    <property type="entry name" value="RRM_PPIL4"/>
    <property type="match status" value="1"/>
</dbReference>
<dbReference type="AlphaFoldDB" id="A0A817NF97"/>
<evidence type="ECO:0000313" key="20">
    <source>
        <dbReference type="EMBL" id="CAF3107224.1"/>
    </source>
</evidence>
<organism evidence="20 21">
    <name type="scientific">Rotaria socialis</name>
    <dbReference type="NCBI Taxonomy" id="392032"/>
    <lineage>
        <taxon>Eukaryota</taxon>
        <taxon>Metazoa</taxon>
        <taxon>Spiralia</taxon>
        <taxon>Gnathifera</taxon>
        <taxon>Rotifera</taxon>
        <taxon>Eurotatoria</taxon>
        <taxon>Bdelloidea</taxon>
        <taxon>Philodinida</taxon>
        <taxon>Philodinidae</taxon>
        <taxon>Rotaria</taxon>
    </lineage>
</organism>
<keyword evidence="13 16" id="KW-0694">RNA-binding</keyword>
<comment type="similarity">
    <text evidence="5">Belongs to the poly(A) polymerase family.</text>
</comment>
<comment type="function">
    <text evidence="3">PPIases accelerate the folding of proteins. It catalyzes the cis-trans isomerization of proline imidic peptide bonds in oligopeptides.</text>
</comment>
<feature type="compositionally biased region" description="Polar residues" evidence="17">
    <location>
        <begin position="463"/>
        <end position="473"/>
    </location>
</feature>
<dbReference type="EC" id="2.7.7.19" evidence="6"/>
<feature type="compositionally biased region" description="Polar residues" evidence="17">
    <location>
        <begin position="438"/>
        <end position="456"/>
    </location>
</feature>
<feature type="compositionally biased region" description="Pro residues" evidence="17">
    <location>
        <begin position="901"/>
        <end position="910"/>
    </location>
</feature>
<dbReference type="SUPFAM" id="SSF55003">
    <property type="entry name" value="PAP/Archaeal CCA-adding enzyme, C-terminal domain"/>
    <property type="match status" value="1"/>
</dbReference>
<evidence type="ECO:0000256" key="2">
    <source>
        <dbReference type="ARBA" id="ARBA00001946"/>
    </source>
</evidence>
<dbReference type="FunFam" id="3.30.460.10:FF:000002">
    <property type="entry name" value="Poly(A) polymerase alpha, putative"/>
    <property type="match status" value="1"/>
</dbReference>
<dbReference type="GO" id="GO:0005634">
    <property type="term" value="C:nucleus"/>
    <property type="evidence" value="ECO:0007669"/>
    <property type="project" value="UniProtKB-SubCell"/>
</dbReference>
<keyword evidence="9" id="KW-0479">Metal-binding</keyword>
<dbReference type="OrthoDB" id="2083at2759"/>
<dbReference type="InterPro" id="IPR043519">
    <property type="entry name" value="NT_sf"/>
</dbReference>
<dbReference type="PANTHER" id="PTHR10682">
    <property type="entry name" value="POLY A POLYMERASE"/>
    <property type="match status" value="1"/>
</dbReference>
<keyword evidence="8" id="KW-0808">Transferase</keyword>
<dbReference type="SUPFAM" id="SSF81301">
    <property type="entry name" value="Nucleotidyltransferase"/>
    <property type="match status" value="1"/>
</dbReference>
<dbReference type="InterPro" id="IPR035979">
    <property type="entry name" value="RBD_domain_sf"/>
</dbReference>
<evidence type="ECO:0000256" key="16">
    <source>
        <dbReference type="PROSITE-ProRule" id="PRU00176"/>
    </source>
</evidence>
<dbReference type="Gene3D" id="3.30.70.590">
    <property type="entry name" value="Poly(A) polymerase predicted RNA binding domain"/>
    <property type="match status" value="1"/>
</dbReference>
<dbReference type="EMBL" id="CAJNXB010000886">
    <property type="protein sequence ID" value="CAF3107224.1"/>
    <property type="molecule type" value="Genomic_DNA"/>
</dbReference>
<evidence type="ECO:0000256" key="4">
    <source>
        <dbReference type="ARBA" id="ARBA00004123"/>
    </source>
</evidence>